<comment type="function">
    <text evidence="5 6">Catalyzes the reduction of 1-pyrroline-5-carboxylate (PCA) to L-proline.</text>
</comment>
<feature type="domain" description="Pyrroline-5-carboxylate reductase catalytic N-terminal" evidence="10">
    <location>
        <begin position="14"/>
        <end position="108"/>
    </location>
</feature>
<comment type="subcellular location">
    <subcellularLocation>
        <location evidence="6">Cytoplasm</location>
    </subcellularLocation>
</comment>
<evidence type="ECO:0000259" key="11">
    <source>
        <dbReference type="Pfam" id="PF14748"/>
    </source>
</evidence>
<dbReference type="InterPro" id="IPR029036">
    <property type="entry name" value="P5CR_dimer"/>
</dbReference>
<evidence type="ECO:0000256" key="8">
    <source>
        <dbReference type="PIRSR" id="PIRSR000193-1"/>
    </source>
</evidence>
<dbReference type="PANTHER" id="PTHR11645">
    <property type="entry name" value="PYRROLINE-5-CARBOXYLATE REDUCTASE"/>
    <property type="match status" value="1"/>
</dbReference>
<feature type="binding site" evidence="8">
    <location>
        <begin position="17"/>
        <end position="22"/>
    </location>
    <ligand>
        <name>NADP(+)</name>
        <dbReference type="ChEBI" id="CHEBI:58349"/>
    </ligand>
</feature>
<dbReference type="EC" id="1.5.1.2" evidence="6 7"/>
<keyword evidence="3 6" id="KW-0521">NADP</keyword>
<keyword evidence="13" id="KW-1185">Reference proteome</keyword>
<comment type="catalytic activity">
    <reaction evidence="6 9">
        <text>L-proline + NADP(+) = (S)-1-pyrroline-5-carboxylate + NADPH + 2 H(+)</text>
        <dbReference type="Rhea" id="RHEA:14109"/>
        <dbReference type="ChEBI" id="CHEBI:15378"/>
        <dbReference type="ChEBI" id="CHEBI:17388"/>
        <dbReference type="ChEBI" id="CHEBI:57783"/>
        <dbReference type="ChEBI" id="CHEBI:58349"/>
        <dbReference type="ChEBI" id="CHEBI:60039"/>
        <dbReference type="EC" id="1.5.1.2"/>
    </reaction>
</comment>
<dbReference type="Proteomes" id="UP001238450">
    <property type="component" value="Unassembled WGS sequence"/>
</dbReference>
<keyword evidence="2 6" id="KW-0641">Proline biosynthesis</keyword>
<dbReference type="RefSeq" id="WP_307254586.1">
    <property type="nucleotide sequence ID" value="NZ_JAUSUV010000016.1"/>
</dbReference>
<dbReference type="PANTHER" id="PTHR11645:SF49">
    <property type="entry name" value="PYRROLINE-5-CARBOXYLATE REDUCTASE 1"/>
    <property type="match status" value="1"/>
</dbReference>
<dbReference type="InterPro" id="IPR008927">
    <property type="entry name" value="6-PGluconate_DH-like_C_sf"/>
</dbReference>
<name>A0AAJ1WTR6_9BACL</name>
<proteinExistence type="inferred from homology"/>
<evidence type="ECO:0000313" key="13">
    <source>
        <dbReference type="Proteomes" id="UP001238450"/>
    </source>
</evidence>
<dbReference type="GO" id="GO:0005737">
    <property type="term" value="C:cytoplasm"/>
    <property type="evidence" value="ECO:0007669"/>
    <property type="project" value="UniProtKB-SubCell"/>
</dbReference>
<evidence type="ECO:0000256" key="5">
    <source>
        <dbReference type="ARBA" id="ARBA00058118"/>
    </source>
</evidence>
<dbReference type="PROSITE" id="PS00521">
    <property type="entry name" value="P5CR"/>
    <property type="match status" value="1"/>
</dbReference>
<dbReference type="SUPFAM" id="SSF51735">
    <property type="entry name" value="NAD(P)-binding Rossmann-fold domains"/>
    <property type="match status" value="1"/>
</dbReference>
<evidence type="ECO:0000256" key="9">
    <source>
        <dbReference type="RuleBase" id="RU003903"/>
    </source>
</evidence>
<dbReference type="InterPro" id="IPR000304">
    <property type="entry name" value="Pyrroline-COOH_reductase"/>
</dbReference>
<dbReference type="HAMAP" id="MF_01925">
    <property type="entry name" value="P5C_reductase"/>
    <property type="match status" value="1"/>
</dbReference>
<reference evidence="12 13" key="1">
    <citation type="submission" date="2023-07" db="EMBL/GenBank/DDBJ databases">
        <title>Genomic Encyclopedia of Type Strains, Phase IV (KMG-IV): sequencing the most valuable type-strain genomes for metagenomic binning, comparative biology and taxonomic classification.</title>
        <authorList>
            <person name="Goeker M."/>
        </authorList>
    </citation>
    <scope>NUCLEOTIDE SEQUENCE [LARGE SCALE GENOMIC DNA]</scope>
    <source>
        <strain evidence="12 13">DSM 46876</strain>
    </source>
</reference>
<evidence type="ECO:0000256" key="4">
    <source>
        <dbReference type="ARBA" id="ARBA00023002"/>
    </source>
</evidence>
<evidence type="ECO:0000256" key="2">
    <source>
        <dbReference type="ARBA" id="ARBA00022650"/>
    </source>
</evidence>
<dbReference type="InterPro" id="IPR028939">
    <property type="entry name" value="P5C_Rdtase_cat_N"/>
</dbReference>
<keyword evidence="4 6" id="KW-0560">Oxidoreductase</keyword>
<evidence type="ECO:0000256" key="7">
    <source>
        <dbReference type="NCBIfam" id="TIGR00112"/>
    </source>
</evidence>
<dbReference type="NCBIfam" id="TIGR00112">
    <property type="entry name" value="proC"/>
    <property type="match status" value="1"/>
</dbReference>
<comment type="caution">
    <text evidence="12">The sequence shown here is derived from an EMBL/GenBank/DDBJ whole genome shotgun (WGS) entry which is preliminary data.</text>
</comment>
<gene>
    <name evidence="6" type="primary">proC</name>
    <name evidence="12" type="ORF">J2Z48_002891</name>
</gene>
<comment type="similarity">
    <text evidence="1 6 9">Belongs to the pyrroline-5-carboxylate reductase family.</text>
</comment>
<evidence type="ECO:0000259" key="10">
    <source>
        <dbReference type="Pfam" id="PF03807"/>
    </source>
</evidence>
<dbReference type="InterPro" id="IPR053790">
    <property type="entry name" value="P5CR-like_CS"/>
</dbReference>
<dbReference type="Gene3D" id="3.40.50.720">
    <property type="entry name" value="NAD(P)-binding Rossmann-like Domain"/>
    <property type="match status" value="1"/>
</dbReference>
<keyword evidence="6 9" id="KW-0028">Amino-acid biosynthesis</keyword>
<keyword evidence="6" id="KW-0963">Cytoplasm</keyword>
<dbReference type="AlphaFoldDB" id="A0AAJ1WTR6"/>
<dbReference type="EMBL" id="JAUSUV010000016">
    <property type="protein sequence ID" value="MDQ0418688.1"/>
    <property type="molecule type" value="Genomic_DNA"/>
</dbReference>
<sequence length="278" mass="30967">MSGWRGLFVKRYRVLVIGAGRMAEAIFAGLLRTQVEHVEGIVVTNRNNSARLIEIKEKYDVTVTHDWREYIESVDVVLLSVPPQQHRELLTEIAPYIRKQLVITVAAGIGLDLLEELLPMNTPIAWVMPNTASRIGESISLYTCGQHVSPDHRRMLEVIVAGIGEAAECTEEQVHNLTAITGSAPAFLYLFTEVLEEVTQEYGVKPEMARKLVVQMLFGSVAMLKQGEEPAKLRDDVTTPGGVTAAGIEVLEKRGFHDILRQTIYATNSRAREMLDQS</sequence>
<comment type="pathway">
    <text evidence="6 9">Amino-acid biosynthesis; L-proline biosynthesis; L-proline from L-glutamate 5-semialdehyde: step 1/1.</text>
</comment>
<dbReference type="Pfam" id="PF14748">
    <property type="entry name" value="P5CR_dimer"/>
    <property type="match status" value="1"/>
</dbReference>
<dbReference type="SUPFAM" id="SSF48179">
    <property type="entry name" value="6-phosphogluconate dehydrogenase C-terminal domain-like"/>
    <property type="match status" value="1"/>
</dbReference>
<dbReference type="GO" id="GO:0004735">
    <property type="term" value="F:pyrroline-5-carboxylate reductase activity"/>
    <property type="evidence" value="ECO:0007669"/>
    <property type="project" value="UniProtKB-UniRule"/>
</dbReference>
<dbReference type="PIRSF" id="PIRSF000193">
    <property type="entry name" value="Pyrrol-5-carb_rd"/>
    <property type="match status" value="1"/>
</dbReference>
<dbReference type="FunFam" id="1.10.3730.10:FF:000001">
    <property type="entry name" value="Pyrroline-5-carboxylate reductase"/>
    <property type="match status" value="1"/>
</dbReference>
<comment type="catalytic activity">
    <reaction evidence="6">
        <text>L-proline + NAD(+) = (S)-1-pyrroline-5-carboxylate + NADH + 2 H(+)</text>
        <dbReference type="Rhea" id="RHEA:14105"/>
        <dbReference type="ChEBI" id="CHEBI:15378"/>
        <dbReference type="ChEBI" id="CHEBI:17388"/>
        <dbReference type="ChEBI" id="CHEBI:57540"/>
        <dbReference type="ChEBI" id="CHEBI:57945"/>
        <dbReference type="ChEBI" id="CHEBI:60039"/>
        <dbReference type="EC" id="1.5.1.2"/>
    </reaction>
</comment>
<dbReference type="Pfam" id="PF03807">
    <property type="entry name" value="F420_oxidored"/>
    <property type="match status" value="1"/>
</dbReference>
<dbReference type="Gene3D" id="1.10.3730.10">
    <property type="entry name" value="ProC C-terminal domain-like"/>
    <property type="match status" value="1"/>
</dbReference>
<evidence type="ECO:0000256" key="1">
    <source>
        <dbReference type="ARBA" id="ARBA00005525"/>
    </source>
</evidence>
<dbReference type="InterPro" id="IPR036291">
    <property type="entry name" value="NAD(P)-bd_dom_sf"/>
</dbReference>
<organism evidence="12 13">
    <name type="scientific">Croceifilum oryzae</name>
    <dbReference type="NCBI Taxonomy" id="1553429"/>
    <lineage>
        <taxon>Bacteria</taxon>
        <taxon>Bacillati</taxon>
        <taxon>Bacillota</taxon>
        <taxon>Bacilli</taxon>
        <taxon>Bacillales</taxon>
        <taxon>Thermoactinomycetaceae</taxon>
        <taxon>Croceifilum</taxon>
    </lineage>
</organism>
<protein>
    <recommendedName>
        <fullName evidence="6 7">Pyrroline-5-carboxylate reductase</fullName>
        <shortName evidence="6">P5C reductase</shortName>
        <shortName evidence="6">P5CR</shortName>
        <ecNumber evidence="6 7">1.5.1.2</ecNumber>
    </recommendedName>
    <alternativeName>
        <fullName evidence="6">PCA reductase</fullName>
    </alternativeName>
</protein>
<dbReference type="GO" id="GO:0055129">
    <property type="term" value="P:L-proline biosynthetic process"/>
    <property type="evidence" value="ECO:0007669"/>
    <property type="project" value="UniProtKB-UniRule"/>
</dbReference>
<evidence type="ECO:0000256" key="3">
    <source>
        <dbReference type="ARBA" id="ARBA00022857"/>
    </source>
</evidence>
<feature type="domain" description="Pyrroline-5-carboxylate reductase dimerisation" evidence="11">
    <location>
        <begin position="171"/>
        <end position="274"/>
    </location>
</feature>
<accession>A0AAJ1WTR6</accession>
<evidence type="ECO:0000313" key="12">
    <source>
        <dbReference type="EMBL" id="MDQ0418688.1"/>
    </source>
</evidence>
<evidence type="ECO:0000256" key="6">
    <source>
        <dbReference type="HAMAP-Rule" id="MF_01925"/>
    </source>
</evidence>